<organism evidence="1 2">
    <name type="scientific">Araneus ventricosus</name>
    <name type="common">Orbweaver spider</name>
    <name type="synonym">Epeira ventricosa</name>
    <dbReference type="NCBI Taxonomy" id="182803"/>
    <lineage>
        <taxon>Eukaryota</taxon>
        <taxon>Metazoa</taxon>
        <taxon>Ecdysozoa</taxon>
        <taxon>Arthropoda</taxon>
        <taxon>Chelicerata</taxon>
        <taxon>Arachnida</taxon>
        <taxon>Araneae</taxon>
        <taxon>Araneomorphae</taxon>
        <taxon>Entelegynae</taxon>
        <taxon>Araneoidea</taxon>
        <taxon>Araneidae</taxon>
        <taxon>Araneus</taxon>
    </lineage>
</organism>
<dbReference type="GO" id="GO:0003676">
    <property type="term" value="F:nucleic acid binding"/>
    <property type="evidence" value="ECO:0007669"/>
    <property type="project" value="InterPro"/>
</dbReference>
<dbReference type="EMBL" id="BGPR01000635">
    <property type="protein sequence ID" value="GBM29391.1"/>
    <property type="molecule type" value="Genomic_DNA"/>
</dbReference>
<accession>A0A4Y2EKJ9</accession>
<sequence>MTNWCCRSIEIIELWDREQIPRRLIHAKSECWSDMTFQSPYLYFSSMPWRTFNETNYVGINVFTDGSKINNKVGCAMVVSEDGNEKEHEIWRLNSETTVFIAEMVSIRESVNYCKRRQIDKPILFRIQDQP</sequence>
<dbReference type="Gene3D" id="3.30.420.10">
    <property type="entry name" value="Ribonuclease H-like superfamily/Ribonuclease H"/>
    <property type="match status" value="1"/>
</dbReference>
<name>A0A4Y2EKJ9_ARAVE</name>
<protein>
    <recommendedName>
        <fullName evidence="3">RNase H type-1 domain-containing protein</fullName>
    </recommendedName>
</protein>
<dbReference type="SUPFAM" id="SSF53098">
    <property type="entry name" value="Ribonuclease H-like"/>
    <property type="match status" value="1"/>
</dbReference>
<evidence type="ECO:0000313" key="2">
    <source>
        <dbReference type="Proteomes" id="UP000499080"/>
    </source>
</evidence>
<dbReference type="OrthoDB" id="6737275at2759"/>
<dbReference type="AlphaFoldDB" id="A0A4Y2EKJ9"/>
<comment type="caution">
    <text evidence="1">The sequence shown here is derived from an EMBL/GenBank/DDBJ whole genome shotgun (WGS) entry which is preliminary data.</text>
</comment>
<gene>
    <name evidence="1" type="ORF">AVEN_253912_1</name>
</gene>
<evidence type="ECO:0008006" key="3">
    <source>
        <dbReference type="Google" id="ProtNLM"/>
    </source>
</evidence>
<dbReference type="Proteomes" id="UP000499080">
    <property type="component" value="Unassembled WGS sequence"/>
</dbReference>
<keyword evidence="2" id="KW-1185">Reference proteome</keyword>
<proteinExistence type="predicted"/>
<dbReference type="InterPro" id="IPR036397">
    <property type="entry name" value="RNaseH_sf"/>
</dbReference>
<evidence type="ECO:0000313" key="1">
    <source>
        <dbReference type="EMBL" id="GBM29391.1"/>
    </source>
</evidence>
<dbReference type="InterPro" id="IPR012337">
    <property type="entry name" value="RNaseH-like_sf"/>
</dbReference>
<reference evidence="1 2" key="1">
    <citation type="journal article" date="2019" name="Sci. Rep.">
        <title>Orb-weaving spider Araneus ventricosus genome elucidates the spidroin gene catalogue.</title>
        <authorList>
            <person name="Kono N."/>
            <person name="Nakamura H."/>
            <person name="Ohtoshi R."/>
            <person name="Moran D.A.P."/>
            <person name="Shinohara A."/>
            <person name="Yoshida Y."/>
            <person name="Fujiwara M."/>
            <person name="Mori M."/>
            <person name="Tomita M."/>
            <person name="Arakawa K."/>
        </authorList>
    </citation>
    <scope>NUCLEOTIDE SEQUENCE [LARGE SCALE GENOMIC DNA]</scope>
</reference>